<name>A0ABS8S9V6_DATST</name>
<accession>A0ABS8S9V6</accession>
<proteinExistence type="predicted"/>
<evidence type="ECO:0000313" key="2">
    <source>
        <dbReference type="Proteomes" id="UP000823775"/>
    </source>
</evidence>
<comment type="caution">
    <text evidence="1">The sequence shown here is derived from an EMBL/GenBank/DDBJ whole genome shotgun (WGS) entry which is preliminary data.</text>
</comment>
<dbReference type="EMBL" id="JACEIK010000355">
    <property type="protein sequence ID" value="MCD7455624.1"/>
    <property type="molecule type" value="Genomic_DNA"/>
</dbReference>
<sequence length="99" mass="10993">SNYTGSVLVDFAGKEKRRSAAEIFSGDRWLEKWSGGAVRRRCGGWLVSRWLIGGKERRWRGWRGREGCRRGEMGEGEGGPAAVWCYLAGNTKTTGKRGG</sequence>
<organism evidence="1 2">
    <name type="scientific">Datura stramonium</name>
    <name type="common">Jimsonweed</name>
    <name type="synonym">Common thornapple</name>
    <dbReference type="NCBI Taxonomy" id="4076"/>
    <lineage>
        <taxon>Eukaryota</taxon>
        <taxon>Viridiplantae</taxon>
        <taxon>Streptophyta</taxon>
        <taxon>Embryophyta</taxon>
        <taxon>Tracheophyta</taxon>
        <taxon>Spermatophyta</taxon>
        <taxon>Magnoliopsida</taxon>
        <taxon>eudicotyledons</taxon>
        <taxon>Gunneridae</taxon>
        <taxon>Pentapetalae</taxon>
        <taxon>asterids</taxon>
        <taxon>lamiids</taxon>
        <taxon>Solanales</taxon>
        <taxon>Solanaceae</taxon>
        <taxon>Solanoideae</taxon>
        <taxon>Datureae</taxon>
        <taxon>Datura</taxon>
    </lineage>
</organism>
<protein>
    <submittedName>
        <fullName evidence="1">Uncharacterized protein</fullName>
    </submittedName>
</protein>
<keyword evidence="2" id="KW-1185">Reference proteome</keyword>
<dbReference type="Proteomes" id="UP000823775">
    <property type="component" value="Unassembled WGS sequence"/>
</dbReference>
<feature type="non-terminal residue" evidence="1">
    <location>
        <position position="1"/>
    </location>
</feature>
<evidence type="ECO:0000313" key="1">
    <source>
        <dbReference type="EMBL" id="MCD7455624.1"/>
    </source>
</evidence>
<gene>
    <name evidence="1" type="ORF">HAX54_028833</name>
</gene>
<reference evidence="1 2" key="1">
    <citation type="journal article" date="2021" name="BMC Genomics">
        <title>Datura genome reveals duplications of psychoactive alkaloid biosynthetic genes and high mutation rate following tissue culture.</title>
        <authorList>
            <person name="Rajewski A."/>
            <person name="Carter-House D."/>
            <person name="Stajich J."/>
            <person name="Litt A."/>
        </authorList>
    </citation>
    <scope>NUCLEOTIDE SEQUENCE [LARGE SCALE GENOMIC DNA]</scope>
    <source>
        <strain evidence="1">AR-01</strain>
    </source>
</reference>